<evidence type="ECO:0000313" key="3">
    <source>
        <dbReference type="Proteomes" id="UP000605897"/>
    </source>
</evidence>
<dbReference type="Proteomes" id="UP000605897">
    <property type="component" value="Unassembled WGS sequence"/>
</dbReference>
<feature type="region of interest" description="Disordered" evidence="1">
    <location>
        <begin position="96"/>
        <end position="116"/>
    </location>
</feature>
<reference evidence="3" key="1">
    <citation type="journal article" date="2019" name="Int. J. Syst. Evol. Microbiol.">
        <title>The Global Catalogue of Microorganisms (GCM) 10K type strain sequencing project: providing services to taxonomists for standard genome sequencing and annotation.</title>
        <authorList>
            <consortium name="The Broad Institute Genomics Platform"/>
            <consortium name="The Broad Institute Genome Sequencing Center for Infectious Disease"/>
            <person name="Wu L."/>
            <person name="Ma J."/>
        </authorList>
    </citation>
    <scope>NUCLEOTIDE SEQUENCE [LARGE SCALE GENOMIC DNA]</scope>
    <source>
        <strain evidence="3">CGMCC 4.7677</strain>
    </source>
</reference>
<evidence type="ECO:0000313" key="2">
    <source>
        <dbReference type="EMBL" id="GHE93727.1"/>
    </source>
</evidence>
<dbReference type="RefSeq" id="WP_191244928.1">
    <property type="nucleotide sequence ID" value="NZ_BNAU01000002.1"/>
</dbReference>
<protein>
    <submittedName>
        <fullName evidence="2">Uncharacterized protein</fullName>
    </submittedName>
</protein>
<proteinExistence type="predicted"/>
<gene>
    <name evidence="2" type="ORF">GCM10017786_28130</name>
</gene>
<evidence type="ECO:0000256" key="1">
    <source>
        <dbReference type="SAM" id="MobiDB-lite"/>
    </source>
</evidence>
<name>A0ABQ3IT10_9PSEU</name>
<comment type="caution">
    <text evidence="2">The sequence shown here is derived from an EMBL/GenBank/DDBJ whole genome shotgun (WGS) entry which is preliminary data.</text>
</comment>
<organism evidence="2 3">
    <name type="scientific">Amycolatopsis deserti</name>
    <dbReference type="NCBI Taxonomy" id="185696"/>
    <lineage>
        <taxon>Bacteria</taxon>
        <taxon>Bacillati</taxon>
        <taxon>Actinomycetota</taxon>
        <taxon>Actinomycetes</taxon>
        <taxon>Pseudonocardiales</taxon>
        <taxon>Pseudonocardiaceae</taxon>
        <taxon>Amycolatopsis</taxon>
    </lineage>
</organism>
<sequence>MAPDHRRLRDKLAILGEVVLPGLAADVPGEDVIAAMLARSPRIVESALRAVPAEDTGAYLATLREARPEEFDVLRSFVLGTYLTCPSAWRVPPRPAVPTARHPHRRAAEKPVKPPVPRRRVGVERCQCLCAPLGHDSSECRGIAADGFRLPLPGTRGAVVPACPACWAAASRSARGEPASPAGRSAWRRRR</sequence>
<keyword evidence="3" id="KW-1185">Reference proteome</keyword>
<accession>A0ABQ3IT10</accession>
<dbReference type="EMBL" id="BNAU01000002">
    <property type="protein sequence ID" value="GHE93727.1"/>
    <property type="molecule type" value="Genomic_DNA"/>
</dbReference>